<keyword evidence="8" id="KW-1185">Reference proteome</keyword>
<feature type="transmembrane region" description="Helical" evidence="6">
    <location>
        <begin position="154"/>
        <end position="178"/>
    </location>
</feature>
<comment type="caution">
    <text evidence="7">The sequence shown here is derived from an EMBL/GenBank/DDBJ whole genome shotgun (WGS) entry which is preliminary data.</text>
</comment>
<evidence type="ECO:0000256" key="1">
    <source>
        <dbReference type="ARBA" id="ARBA00004141"/>
    </source>
</evidence>
<keyword evidence="4 6" id="KW-0472">Membrane</keyword>
<reference evidence="7 8" key="1">
    <citation type="submission" date="2019-06" db="EMBL/GenBank/DDBJ databases">
        <title>Discovery of a novel chromosome fission-fusion reversal in muntjac.</title>
        <authorList>
            <person name="Mudd A.B."/>
            <person name="Bredeson J.V."/>
            <person name="Baum R."/>
            <person name="Hockemeyer D."/>
            <person name="Rokhsar D.S."/>
        </authorList>
    </citation>
    <scope>NUCLEOTIDE SEQUENCE [LARGE SCALE GENOMIC DNA]</scope>
    <source>
        <strain evidence="7">UTSW_UCB_Mm</strain>
        <tissue evidence="7">Fibroblast cell line</tissue>
    </source>
</reference>
<dbReference type="GO" id="GO:0016020">
    <property type="term" value="C:membrane"/>
    <property type="evidence" value="ECO:0007669"/>
    <property type="project" value="UniProtKB-SubCell"/>
</dbReference>
<keyword evidence="3 6" id="KW-1133">Transmembrane helix</keyword>
<proteinExistence type="predicted"/>
<gene>
    <name evidence="7" type="ORF">FD754_009043</name>
</gene>
<organism evidence="7 8">
    <name type="scientific">Muntiacus muntjak</name>
    <name type="common">Barking deer</name>
    <name type="synonym">Indian muntjac</name>
    <dbReference type="NCBI Taxonomy" id="9888"/>
    <lineage>
        <taxon>Eukaryota</taxon>
        <taxon>Metazoa</taxon>
        <taxon>Chordata</taxon>
        <taxon>Craniata</taxon>
        <taxon>Vertebrata</taxon>
        <taxon>Euteleostomi</taxon>
        <taxon>Mammalia</taxon>
        <taxon>Eutheria</taxon>
        <taxon>Laurasiatheria</taxon>
        <taxon>Artiodactyla</taxon>
        <taxon>Ruminantia</taxon>
        <taxon>Pecora</taxon>
        <taxon>Cervidae</taxon>
        <taxon>Muntiacinae</taxon>
        <taxon>Muntiacus</taxon>
    </lineage>
</organism>
<evidence type="ECO:0000313" key="8">
    <source>
        <dbReference type="Proteomes" id="UP000326458"/>
    </source>
</evidence>
<evidence type="ECO:0000256" key="2">
    <source>
        <dbReference type="ARBA" id="ARBA00022692"/>
    </source>
</evidence>
<dbReference type="PRINTS" id="PR00259">
    <property type="entry name" value="TMFOUR"/>
</dbReference>
<dbReference type="EMBL" id="VCEA01000001">
    <property type="protein sequence ID" value="KAB0364887.1"/>
    <property type="molecule type" value="Genomic_DNA"/>
</dbReference>
<protein>
    <recommendedName>
        <fullName evidence="9">Tetraspanin</fullName>
    </recommendedName>
</protein>
<evidence type="ECO:0000256" key="4">
    <source>
        <dbReference type="ARBA" id="ARBA00023136"/>
    </source>
</evidence>
<evidence type="ECO:0000313" key="7">
    <source>
        <dbReference type="EMBL" id="KAB0364887.1"/>
    </source>
</evidence>
<accession>A0A5N3WVH7</accession>
<comment type="subcellular location">
    <subcellularLocation>
        <location evidence="1">Membrane</location>
        <topology evidence="1">Multi-pass membrane protein</topology>
    </subcellularLocation>
</comment>
<dbReference type="Proteomes" id="UP000326458">
    <property type="component" value="Unassembled WGS sequence"/>
</dbReference>
<dbReference type="AlphaFoldDB" id="A0A5N3WVH7"/>
<evidence type="ECO:0000256" key="5">
    <source>
        <dbReference type="SAM" id="MobiDB-lite"/>
    </source>
</evidence>
<keyword evidence="2 6" id="KW-0812">Transmembrane</keyword>
<evidence type="ECO:0000256" key="6">
    <source>
        <dbReference type="SAM" id="Phobius"/>
    </source>
</evidence>
<dbReference type="InterPro" id="IPR018499">
    <property type="entry name" value="Tetraspanin/Peripherin"/>
</dbReference>
<evidence type="ECO:0000256" key="3">
    <source>
        <dbReference type="ARBA" id="ARBA00022989"/>
    </source>
</evidence>
<sequence>MEEGILGKENKRRRMGKRPASWRDTSRVARLGSVPCNLYLATPGKVHTRRVPHQGRRTTFSLCLTILFLLQLAAGVLGFIFSDKFSCCGGISYDWSLNMYFNCSEDNPSREHCSGPYSCCLPTPNQAFDYLEASQVICTHSCTDRLVNWIQSNLFILGGVALGPAIPQLVEILLFMNLMSQIKDQIKLQLYNQQHQADSWY</sequence>
<dbReference type="Pfam" id="PF00335">
    <property type="entry name" value="Tetraspanin"/>
    <property type="match status" value="1"/>
</dbReference>
<name>A0A5N3WVH7_MUNMU</name>
<feature type="transmembrane region" description="Helical" evidence="6">
    <location>
        <begin position="59"/>
        <end position="81"/>
    </location>
</feature>
<feature type="region of interest" description="Disordered" evidence="5">
    <location>
        <begin position="1"/>
        <end position="21"/>
    </location>
</feature>
<evidence type="ECO:0008006" key="9">
    <source>
        <dbReference type="Google" id="ProtNLM"/>
    </source>
</evidence>